<dbReference type="InterPro" id="IPR017740">
    <property type="entry name" value="TssA-like"/>
</dbReference>
<dbReference type="Proteomes" id="UP000737171">
    <property type="component" value="Unassembled WGS sequence"/>
</dbReference>
<sequence length="299" mass="32122">MEVTATLLQPIAEASPCGEDLSFSDEFDLIAELRREDDASLPLGEWKEKGKEPKVADWAGVETLCAQLLRTRSKDLRLAGWLADAWAQRRGLAGLADGLALCTGLIEQHWDELHPRSEDGDREQRIGSLSWLLTRSVPLVRLAREAPAVPLRRADAAAALQALTVLQQAVDGRLGDDGPSFVGVRDALKALLADLPAEVDFNAPDGAVVGIPGNGVSHAGSALAGGPLQTRAQALQQLRQVADFFRRTEPHSPVAYLAEKAARWGSTDLHGWLRTVVKDGASLAHLEELLGIEPPKTPG</sequence>
<feature type="domain" description="ImpA N-terminal" evidence="1">
    <location>
        <begin position="8"/>
        <end position="133"/>
    </location>
</feature>
<dbReference type="Pfam" id="PF06812">
    <property type="entry name" value="ImpA_N"/>
    <property type="match status" value="1"/>
</dbReference>
<dbReference type="PANTHER" id="PTHR37951:SF1">
    <property type="entry name" value="TYPE VI SECRETION SYSTEM COMPONENT TSSA1"/>
    <property type="match status" value="1"/>
</dbReference>
<evidence type="ECO:0000313" key="2">
    <source>
        <dbReference type="EMBL" id="NRF69453.1"/>
    </source>
</evidence>
<dbReference type="EMBL" id="JABRWJ010000006">
    <property type="protein sequence ID" value="NRF69453.1"/>
    <property type="molecule type" value="Genomic_DNA"/>
</dbReference>
<dbReference type="PANTHER" id="PTHR37951">
    <property type="entry name" value="CYTOPLASMIC PROTEIN-RELATED"/>
    <property type="match status" value="1"/>
</dbReference>
<keyword evidence="3" id="KW-1185">Reference proteome</keyword>
<comment type="caution">
    <text evidence="2">The sequence shown here is derived from an EMBL/GenBank/DDBJ whole genome shotgun (WGS) entry which is preliminary data.</text>
</comment>
<accession>A0ABX2ELC9</accession>
<name>A0ABX2ELC9_9BURK</name>
<evidence type="ECO:0000313" key="3">
    <source>
        <dbReference type="Proteomes" id="UP000737171"/>
    </source>
</evidence>
<dbReference type="RefSeq" id="WP_173126356.1">
    <property type="nucleotide sequence ID" value="NZ_JABRWJ010000006.1"/>
</dbReference>
<dbReference type="NCBIfam" id="TIGR03363">
    <property type="entry name" value="VI_chp_8"/>
    <property type="match status" value="1"/>
</dbReference>
<evidence type="ECO:0000259" key="1">
    <source>
        <dbReference type="Pfam" id="PF06812"/>
    </source>
</evidence>
<organism evidence="2 3">
    <name type="scientific">Pseudaquabacterium terrae</name>
    <dbReference type="NCBI Taxonomy" id="2732868"/>
    <lineage>
        <taxon>Bacteria</taxon>
        <taxon>Pseudomonadati</taxon>
        <taxon>Pseudomonadota</taxon>
        <taxon>Betaproteobacteria</taxon>
        <taxon>Burkholderiales</taxon>
        <taxon>Sphaerotilaceae</taxon>
        <taxon>Pseudaquabacterium</taxon>
    </lineage>
</organism>
<proteinExistence type="predicted"/>
<gene>
    <name evidence="2" type="primary">tssA</name>
    <name evidence="2" type="ORF">HLB44_20845</name>
</gene>
<dbReference type="InterPro" id="IPR010657">
    <property type="entry name" value="ImpA_N"/>
</dbReference>
<reference evidence="2 3" key="1">
    <citation type="submission" date="2020-05" db="EMBL/GenBank/DDBJ databases">
        <title>Aquincola sp. isolate from soil.</title>
        <authorList>
            <person name="Han J."/>
            <person name="Kim D.-U."/>
        </authorList>
    </citation>
    <scope>NUCLEOTIDE SEQUENCE [LARGE SCALE GENOMIC DNA]</scope>
    <source>
        <strain evidence="2 3">S2</strain>
    </source>
</reference>
<protein>
    <submittedName>
        <fullName evidence="2">Type VI secretion system protein TssA</fullName>
    </submittedName>
</protein>